<dbReference type="SUPFAM" id="SSF69000">
    <property type="entry name" value="FAD-dependent thiol oxidase"/>
    <property type="match status" value="1"/>
</dbReference>
<keyword evidence="5 8" id="KW-0560">Oxidoreductase</keyword>
<accession>A0AAV9XTS5</accession>
<dbReference type="GO" id="GO:0003756">
    <property type="term" value="F:protein disulfide isomerase activity"/>
    <property type="evidence" value="ECO:0007669"/>
    <property type="project" value="TreeGrafter"/>
</dbReference>
<dbReference type="GO" id="GO:0016971">
    <property type="term" value="F:flavin-dependent sulfhydryl oxidase activity"/>
    <property type="evidence" value="ECO:0007669"/>
    <property type="project" value="InterPro"/>
</dbReference>
<evidence type="ECO:0000256" key="5">
    <source>
        <dbReference type="ARBA" id="ARBA00023002"/>
    </source>
</evidence>
<evidence type="ECO:0000256" key="8">
    <source>
        <dbReference type="RuleBase" id="RU371123"/>
    </source>
</evidence>
<keyword evidence="4 8" id="KW-0274">FAD</keyword>
<dbReference type="GO" id="GO:0000139">
    <property type="term" value="C:Golgi membrane"/>
    <property type="evidence" value="ECO:0007669"/>
    <property type="project" value="TreeGrafter"/>
</dbReference>
<evidence type="ECO:0000256" key="4">
    <source>
        <dbReference type="ARBA" id="ARBA00022827"/>
    </source>
</evidence>
<feature type="transmembrane region" description="Helical" evidence="8">
    <location>
        <begin position="631"/>
        <end position="649"/>
    </location>
</feature>
<name>A0AAV9XTS5_9CRYT</name>
<dbReference type="InterPro" id="IPR036249">
    <property type="entry name" value="Thioredoxin-like_sf"/>
</dbReference>
<dbReference type="InterPro" id="IPR036774">
    <property type="entry name" value="ERV/ALR_sulphydryl_oxid_sf"/>
</dbReference>
<comment type="cofactor">
    <cofactor evidence="1 8">
        <name>FAD</name>
        <dbReference type="ChEBI" id="CHEBI:57692"/>
    </cofactor>
</comment>
<keyword evidence="3" id="KW-0732">Signal</keyword>
<evidence type="ECO:0000256" key="2">
    <source>
        <dbReference type="ARBA" id="ARBA00022630"/>
    </source>
</evidence>
<dbReference type="AlphaFoldDB" id="A0AAV9XTS5"/>
<evidence type="ECO:0000313" key="10">
    <source>
        <dbReference type="EMBL" id="KAK6588032.1"/>
    </source>
</evidence>
<dbReference type="Proteomes" id="UP001311799">
    <property type="component" value="Unassembled WGS sequence"/>
</dbReference>
<comment type="caution">
    <text evidence="10">The sequence shown here is derived from an EMBL/GenBank/DDBJ whole genome shotgun (WGS) entry which is preliminary data.</text>
</comment>
<dbReference type="PANTHER" id="PTHR22897:SF8">
    <property type="entry name" value="SULFHYDRYL OXIDASE"/>
    <property type="match status" value="1"/>
</dbReference>
<dbReference type="Gene3D" id="3.40.30.10">
    <property type="entry name" value="Glutaredoxin"/>
    <property type="match status" value="1"/>
</dbReference>
<dbReference type="EMBL" id="JAWDEY010000035">
    <property type="protein sequence ID" value="KAK6588032.1"/>
    <property type="molecule type" value="Genomic_DNA"/>
</dbReference>
<protein>
    <recommendedName>
        <fullName evidence="8">Sulfhydryl oxidase</fullName>
        <ecNumber evidence="8">1.8.3.2</ecNumber>
    </recommendedName>
</protein>
<sequence length="663" mass="76019">MNRFSWRDRKKGGSNTAISSSVGTIGGLLNSRYFFGLMLLLIWYICTWFVGAQLLKMETRDGIYTKSPFVSELDSVSSLREAVTSSPSERKVIIFYSSHCAYCYMVSNTIKRVAESLIQTGVKFYAFECGKGYNECSLWGVSGLPNMRLIEGNGNKINKDAVTSYTEFPDINCTRVNEKFIEFPEKFTPKFVDIPYFKHNTEQSISMSIISHDNFILCSIIRAFNLENIYKPIQPELLVSTSLATLNSLETADKQGRWNEESLKVNPSYVIADSVSVIFYLLRNWVFFGNIMKENVHYLEKRRYHALYRFVETNWALIPSTRTRKKLKEILIFLKDFSADQENSIFSKLSQDKWQTYIDSIQIEGISTSMNNNEPILRVCRKSLFCGLWLIFHIWSISLLKGVRKQGRGSPIYNGPTLTPNQVVSRIAETVQYFLVCQTCREHFQSMIENNTCDRTSYIPPVSGDKFPVLEDEAEGLVFWLFRVHNLVTLRTATESSYDHMKQSRSSSVSYIGINVSFPPKGLCPDCYRQNKTPATVTNEMLDNYNNLEYDDYDKDLFDKDAVVAFLESYYWVEGWILPETDLNVSISESKIGLTSDIRATPNSDPFMDVITSSKNFNGNKVGSVFDVFPVLYPIITFFIFSLTVFYLVETGPLLEDQKQISI</sequence>
<dbReference type="PROSITE" id="PS51324">
    <property type="entry name" value="ERV_ALR"/>
    <property type="match status" value="1"/>
</dbReference>
<evidence type="ECO:0000256" key="1">
    <source>
        <dbReference type="ARBA" id="ARBA00001974"/>
    </source>
</evidence>
<dbReference type="EC" id="1.8.3.2" evidence="8"/>
<keyword evidence="7" id="KW-0325">Glycoprotein</keyword>
<dbReference type="GO" id="GO:0006457">
    <property type="term" value="P:protein folding"/>
    <property type="evidence" value="ECO:0007669"/>
    <property type="project" value="TreeGrafter"/>
</dbReference>
<dbReference type="InterPro" id="IPR013766">
    <property type="entry name" value="Thioredoxin_domain"/>
</dbReference>
<evidence type="ECO:0000259" key="9">
    <source>
        <dbReference type="PROSITE" id="PS51324"/>
    </source>
</evidence>
<gene>
    <name evidence="10" type="ORF">RS030_71062</name>
</gene>
<keyword evidence="8 10" id="KW-0812">Transmembrane</keyword>
<evidence type="ECO:0000313" key="11">
    <source>
        <dbReference type="Proteomes" id="UP001311799"/>
    </source>
</evidence>
<dbReference type="PANTHER" id="PTHR22897">
    <property type="entry name" value="QUIESCIN Q6-RELATED SULFHYDRYL OXIDASE"/>
    <property type="match status" value="1"/>
</dbReference>
<dbReference type="Gene3D" id="1.20.120.310">
    <property type="entry name" value="ERV/ALR sulfhydryl oxidase domain"/>
    <property type="match status" value="1"/>
</dbReference>
<dbReference type="InterPro" id="IPR039798">
    <property type="entry name" value="Sulfhydryl_oxidase"/>
</dbReference>
<keyword evidence="8" id="KW-0472">Membrane</keyword>
<keyword evidence="2 8" id="KW-0285">Flavoprotein</keyword>
<dbReference type="SUPFAM" id="SSF52833">
    <property type="entry name" value="Thioredoxin-like"/>
    <property type="match status" value="1"/>
</dbReference>
<evidence type="ECO:0000256" key="7">
    <source>
        <dbReference type="ARBA" id="ARBA00023180"/>
    </source>
</evidence>
<keyword evidence="11" id="KW-1185">Reference proteome</keyword>
<proteinExistence type="predicted"/>
<dbReference type="Pfam" id="PF04777">
    <property type="entry name" value="Evr1_Alr"/>
    <property type="match status" value="1"/>
</dbReference>
<dbReference type="GO" id="GO:0005615">
    <property type="term" value="C:extracellular space"/>
    <property type="evidence" value="ECO:0007669"/>
    <property type="project" value="TreeGrafter"/>
</dbReference>
<keyword evidence="8" id="KW-1133">Transmembrane helix</keyword>
<comment type="caution">
    <text evidence="8">Lacks conserved residue(s) required for the propagation of feature annotation.</text>
</comment>
<comment type="catalytic activity">
    <reaction evidence="8">
        <text>2 R'C(R)SH + O2 = R'C(R)S-S(R)CR' + H2O2</text>
        <dbReference type="Rhea" id="RHEA:17357"/>
        <dbReference type="ChEBI" id="CHEBI:15379"/>
        <dbReference type="ChEBI" id="CHEBI:16240"/>
        <dbReference type="ChEBI" id="CHEBI:16520"/>
        <dbReference type="ChEBI" id="CHEBI:17412"/>
        <dbReference type="EC" id="1.8.3.2"/>
    </reaction>
</comment>
<feature type="domain" description="ERV/ALR sulfhydryl oxidase" evidence="9">
    <location>
        <begin position="371"/>
        <end position="511"/>
    </location>
</feature>
<feature type="transmembrane region" description="Helical" evidence="8">
    <location>
        <begin position="33"/>
        <end position="51"/>
    </location>
</feature>
<evidence type="ECO:0000256" key="6">
    <source>
        <dbReference type="ARBA" id="ARBA00023157"/>
    </source>
</evidence>
<reference evidence="10 11" key="1">
    <citation type="submission" date="2023-10" db="EMBL/GenBank/DDBJ databases">
        <title>Comparative genomics analysis reveals potential genetic determinants of host preference in Cryptosporidium xiaoi.</title>
        <authorList>
            <person name="Xiao L."/>
            <person name="Li J."/>
        </authorList>
    </citation>
    <scope>NUCLEOTIDE SEQUENCE [LARGE SCALE GENOMIC DNA]</scope>
    <source>
        <strain evidence="10 11">52996</strain>
    </source>
</reference>
<dbReference type="Pfam" id="PF00085">
    <property type="entry name" value="Thioredoxin"/>
    <property type="match status" value="1"/>
</dbReference>
<organism evidence="10 11">
    <name type="scientific">Cryptosporidium xiaoi</name>
    <dbReference type="NCBI Taxonomy" id="659607"/>
    <lineage>
        <taxon>Eukaryota</taxon>
        <taxon>Sar</taxon>
        <taxon>Alveolata</taxon>
        <taxon>Apicomplexa</taxon>
        <taxon>Conoidasida</taxon>
        <taxon>Coccidia</taxon>
        <taxon>Eucoccidiorida</taxon>
        <taxon>Eimeriorina</taxon>
        <taxon>Cryptosporidiidae</taxon>
        <taxon>Cryptosporidium</taxon>
    </lineage>
</organism>
<keyword evidence="6" id="KW-1015">Disulfide bond</keyword>
<evidence type="ECO:0000256" key="3">
    <source>
        <dbReference type="ARBA" id="ARBA00022729"/>
    </source>
</evidence>
<dbReference type="InterPro" id="IPR017905">
    <property type="entry name" value="ERV/ALR_sulphydryl_oxidase"/>
</dbReference>